<protein>
    <submittedName>
        <fullName evidence="2">Uncharacterized protein</fullName>
    </submittedName>
</protein>
<reference evidence="2 3" key="1">
    <citation type="submission" date="2014-06" db="EMBL/GenBank/DDBJ databases">
        <authorList>
            <person name="Swart Estienne"/>
        </authorList>
    </citation>
    <scope>NUCLEOTIDE SEQUENCE [LARGE SCALE GENOMIC DNA]</scope>
    <source>
        <strain evidence="2 3">130c</strain>
    </source>
</reference>
<evidence type="ECO:0000313" key="3">
    <source>
        <dbReference type="Proteomes" id="UP000039865"/>
    </source>
</evidence>
<name>A0A078A2F7_STYLE</name>
<evidence type="ECO:0000313" key="2">
    <source>
        <dbReference type="EMBL" id="CDW74959.1"/>
    </source>
</evidence>
<gene>
    <name evidence="2" type="primary">Contig19810.g21008</name>
    <name evidence="2" type="ORF">STYLEM_3943</name>
</gene>
<organism evidence="2 3">
    <name type="scientific">Stylonychia lemnae</name>
    <name type="common">Ciliate</name>
    <dbReference type="NCBI Taxonomy" id="5949"/>
    <lineage>
        <taxon>Eukaryota</taxon>
        <taxon>Sar</taxon>
        <taxon>Alveolata</taxon>
        <taxon>Ciliophora</taxon>
        <taxon>Intramacronucleata</taxon>
        <taxon>Spirotrichea</taxon>
        <taxon>Stichotrichia</taxon>
        <taxon>Sporadotrichida</taxon>
        <taxon>Oxytrichidae</taxon>
        <taxon>Stylonychinae</taxon>
        <taxon>Stylonychia</taxon>
    </lineage>
</organism>
<feature type="compositionally biased region" description="Polar residues" evidence="1">
    <location>
        <begin position="331"/>
        <end position="344"/>
    </location>
</feature>
<keyword evidence="3" id="KW-1185">Reference proteome</keyword>
<dbReference type="EMBL" id="CCKQ01003820">
    <property type="protein sequence ID" value="CDW74959.1"/>
    <property type="molecule type" value="Genomic_DNA"/>
</dbReference>
<proteinExistence type="predicted"/>
<feature type="region of interest" description="Disordered" evidence="1">
    <location>
        <begin position="321"/>
        <end position="360"/>
    </location>
</feature>
<dbReference type="InParanoid" id="A0A078A2F7"/>
<evidence type="ECO:0000256" key="1">
    <source>
        <dbReference type="SAM" id="MobiDB-lite"/>
    </source>
</evidence>
<sequence>MSEVNKKEIERLLDSFDQRQQQNKTFQKVDFKPEMYHRRHQSTNLSKVGSPGKVTSPLNKTMDGFSINGRHPQYSHQQMMDALRPINLEGCIPVDDQYLTETKKEFSTLIKNIKYKSRYEDLLANKHPSNEEQVVLKNQQNQAALDVTQTRRMLEIFNAININRGLNKEIINNHNSLRDKLDKLIHYKDPMTGEKSLQSTQLEWTPCRYSNIGWKYQYSGTKQSHLNHPNKNNALGFHQSRSGDSNNITMSSINNSMQNRTQQNYFNTSYKDQFQNRAAMSQNMNNTASPEVVKQLKFNMEYSNPPLPYIQVARQAIKTNNTNEHNNSSNLDQSRGSAGNSYQSPRKESKPKNNVSTLDGIFPSEVKRPLRVEDHQISLWAGMKLKDGTVDNFGKKRDVTTDWEAVYYKTGLFKHIK</sequence>
<accession>A0A078A2F7</accession>
<feature type="compositionally biased region" description="Low complexity" evidence="1">
    <location>
        <begin position="321"/>
        <end position="330"/>
    </location>
</feature>
<dbReference type="AlphaFoldDB" id="A0A078A2F7"/>
<dbReference type="Proteomes" id="UP000039865">
    <property type="component" value="Unassembled WGS sequence"/>
</dbReference>